<gene>
    <name evidence="1" type="ORF">LTSEURB_0699</name>
</gene>
<reference evidence="1 2" key="1">
    <citation type="journal article" date="2011" name="BMC Genomics">
        <title>Genome sequencing reveals diversification of virulence factor content and possible host adaptation in distinct subpopulations of Salmonella enterica.</title>
        <authorList>
            <person name="den Bakker H.C."/>
            <person name="Moreno Switt A.I."/>
            <person name="Govoni G."/>
            <person name="Cummings C.A."/>
            <person name="Ranieri M.L."/>
            <person name="Degoricija L."/>
            <person name="Hoelzer K."/>
            <person name="Rodriguez-Rivera L.D."/>
            <person name="Brown S."/>
            <person name="Bolchacova E."/>
            <person name="Furtado M.R."/>
            <person name="Wiedmann M."/>
        </authorList>
    </citation>
    <scope>NUCLEOTIDE SEQUENCE [LARGE SCALE GENOMIC DNA]</scope>
    <source>
        <strain evidence="1 2">R8-2977</strain>
    </source>
</reference>
<comment type="caution">
    <text evidence="1">The sequence shown here is derived from an EMBL/GenBank/DDBJ whole genome shotgun (WGS) entry which is preliminary data.</text>
</comment>
<protein>
    <submittedName>
        <fullName evidence="1">Uncharacterized protein</fullName>
    </submittedName>
</protein>
<sequence>MVVERADVFRNRHLIVVQNDQHVGPDIACVIHCFKRHTG</sequence>
<dbReference type="Proteomes" id="UP000004776">
    <property type="component" value="Unassembled WGS sequence"/>
</dbReference>
<feature type="non-terminal residue" evidence="1">
    <location>
        <position position="39"/>
    </location>
</feature>
<dbReference type="EMBL" id="AFCW01000282">
    <property type="protein sequence ID" value="EHD06609.1"/>
    <property type="molecule type" value="Genomic_DNA"/>
</dbReference>
<organism evidence="1 2">
    <name type="scientific">Salmonella enterica subsp. enterica serovar Urbana str. R8-2977</name>
    <dbReference type="NCBI Taxonomy" id="913084"/>
    <lineage>
        <taxon>Bacteria</taxon>
        <taxon>Pseudomonadati</taxon>
        <taxon>Pseudomonadota</taxon>
        <taxon>Gammaproteobacteria</taxon>
        <taxon>Enterobacterales</taxon>
        <taxon>Enterobacteriaceae</taxon>
        <taxon>Salmonella</taxon>
    </lineage>
</organism>
<name>G5RRF9_SALET</name>
<proteinExistence type="predicted"/>
<accession>G5RRF9</accession>
<evidence type="ECO:0000313" key="1">
    <source>
        <dbReference type="EMBL" id="EHD06609.1"/>
    </source>
</evidence>
<evidence type="ECO:0000313" key="2">
    <source>
        <dbReference type="Proteomes" id="UP000004776"/>
    </source>
</evidence>
<dbReference type="AlphaFoldDB" id="G5RRF9"/>